<accession>A0A8E2ASF4</accession>
<reference evidence="2 3" key="1">
    <citation type="submission" date="2016-07" db="EMBL/GenBank/DDBJ databases">
        <title>Draft genome of the white-rot fungus Obba rivulosa 3A-2.</title>
        <authorList>
            <consortium name="DOE Joint Genome Institute"/>
            <person name="Miettinen O."/>
            <person name="Riley R."/>
            <person name="Acob R."/>
            <person name="Barry K."/>
            <person name="Cullen D."/>
            <person name="De Vries R."/>
            <person name="Hainaut M."/>
            <person name="Hatakka A."/>
            <person name="Henrissat B."/>
            <person name="Hilden K."/>
            <person name="Kuo R."/>
            <person name="Labutti K."/>
            <person name="Lipzen A."/>
            <person name="Makela M.R."/>
            <person name="Sandor L."/>
            <person name="Spatafora J.W."/>
            <person name="Grigoriev I.V."/>
            <person name="Hibbett D.S."/>
        </authorList>
    </citation>
    <scope>NUCLEOTIDE SEQUENCE [LARGE SCALE GENOMIC DNA]</scope>
    <source>
        <strain evidence="2 3">3A-2</strain>
    </source>
</reference>
<dbReference type="EMBL" id="KV722490">
    <property type="protein sequence ID" value="OCH87302.1"/>
    <property type="molecule type" value="Genomic_DNA"/>
</dbReference>
<evidence type="ECO:0000256" key="1">
    <source>
        <dbReference type="SAM" id="MobiDB-lite"/>
    </source>
</evidence>
<feature type="region of interest" description="Disordered" evidence="1">
    <location>
        <begin position="80"/>
        <end position="161"/>
    </location>
</feature>
<proteinExistence type="predicted"/>
<sequence length="508" mass="55256">MAVSSSSLRIANESITSGVVGVRRGDETVDTASESGLSRGHVCEVDEMQVRRGECMQDTHAHATCVKDVYGWRGHAREVNRRRRARGTRPAGTMTPTSCGAAGREGAGDEDGRRRSMRIGAPCTRQPSDVHAGRQMCARDIGDVRDTGSDGSGGVRMSGGGGSARFGSVMYHMRGVRQLFYTTSNPQGLNVRDRSNKASATKAEAARQHKETYKTYSMSTRTRASRVASSACDAETVDMASKRQCTVCGAETVDTASESGLSRGHVCEVDEMQARQGECTRDTHAHATCVKDVYGWWGHACEVNRRRRARGTRPAGTITLTSCGAAGTWWAEHEGVNTGASTEGARAPETKTAGTGMLSMRISAPCTWQPSDMHARWRMCARDIGDVRNIGSDGSSGVRMSGGGGSAHFRSVMYHMRGARHAWRAVHLRMKSAICVDIYIPLWNQVNWSMHEYTSISQNFSYHDASVDVHLMEHPACLLGILVKYLTRSSLCGPYLRSADVTVFRIST</sequence>
<dbReference type="Proteomes" id="UP000250043">
    <property type="component" value="Unassembled WGS sequence"/>
</dbReference>
<keyword evidence="3" id="KW-1185">Reference proteome</keyword>
<gene>
    <name evidence="2" type="ORF">OBBRIDRAFT_806145</name>
</gene>
<dbReference type="AlphaFoldDB" id="A0A8E2ASF4"/>
<feature type="compositionally biased region" description="Low complexity" evidence="1">
    <location>
        <begin position="88"/>
        <end position="104"/>
    </location>
</feature>
<organism evidence="2 3">
    <name type="scientific">Obba rivulosa</name>
    <dbReference type="NCBI Taxonomy" id="1052685"/>
    <lineage>
        <taxon>Eukaryota</taxon>
        <taxon>Fungi</taxon>
        <taxon>Dikarya</taxon>
        <taxon>Basidiomycota</taxon>
        <taxon>Agaricomycotina</taxon>
        <taxon>Agaricomycetes</taxon>
        <taxon>Polyporales</taxon>
        <taxon>Gelatoporiaceae</taxon>
        <taxon>Obba</taxon>
    </lineage>
</organism>
<protein>
    <submittedName>
        <fullName evidence="2">Uncharacterized protein</fullName>
    </submittedName>
</protein>
<evidence type="ECO:0000313" key="3">
    <source>
        <dbReference type="Proteomes" id="UP000250043"/>
    </source>
</evidence>
<feature type="compositionally biased region" description="Gly residues" evidence="1">
    <location>
        <begin position="150"/>
        <end position="161"/>
    </location>
</feature>
<name>A0A8E2ASF4_9APHY</name>
<evidence type="ECO:0000313" key="2">
    <source>
        <dbReference type="EMBL" id="OCH87302.1"/>
    </source>
</evidence>